<organism evidence="1 2">
    <name type="scientific">Paramecium pentaurelia</name>
    <dbReference type="NCBI Taxonomy" id="43138"/>
    <lineage>
        <taxon>Eukaryota</taxon>
        <taxon>Sar</taxon>
        <taxon>Alveolata</taxon>
        <taxon>Ciliophora</taxon>
        <taxon>Intramacronucleata</taxon>
        <taxon>Oligohymenophorea</taxon>
        <taxon>Peniculida</taxon>
        <taxon>Parameciidae</taxon>
        <taxon>Paramecium</taxon>
    </lineage>
</organism>
<evidence type="ECO:0000313" key="1">
    <source>
        <dbReference type="EMBL" id="CAD8194873.1"/>
    </source>
</evidence>
<dbReference type="AlphaFoldDB" id="A0A8S1WYC9"/>
<dbReference type="Proteomes" id="UP000689195">
    <property type="component" value="Unassembled WGS sequence"/>
</dbReference>
<comment type="caution">
    <text evidence="1">The sequence shown here is derived from an EMBL/GenBank/DDBJ whole genome shotgun (WGS) entry which is preliminary data.</text>
</comment>
<reference evidence="1" key="1">
    <citation type="submission" date="2021-01" db="EMBL/GenBank/DDBJ databases">
        <authorList>
            <consortium name="Genoscope - CEA"/>
            <person name="William W."/>
        </authorList>
    </citation>
    <scope>NUCLEOTIDE SEQUENCE</scope>
</reference>
<protein>
    <submittedName>
        <fullName evidence="1">Uncharacterized protein</fullName>
    </submittedName>
</protein>
<proteinExistence type="predicted"/>
<dbReference type="EMBL" id="CAJJDO010000108">
    <property type="protein sequence ID" value="CAD8194873.1"/>
    <property type="molecule type" value="Genomic_DNA"/>
</dbReference>
<sequence length="104" mass="12765">MQRYFQIKYSVIYQWICQYYPVFKLEDNCVYDDQIFWFIIYELLHIDTSPKIIGSSVYEAFKFNSGIYRFYKSLYTYSNSIYTVGYQITIVTFNDFSLNCKIWF</sequence>
<accession>A0A8S1WYC9</accession>
<name>A0A8S1WYC9_9CILI</name>
<gene>
    <name evidence="1" type="ORF">PPENT_87.1.T1080001</name>
</gene>
<keyword evidence="2" id="KW-1185">Reference proteome</keyword>
<evidence type="ECO:0000313" key="2">
    <source>
        <dbReference type="Proteomes" id="UP000689195"/>
    </source>
</evidence>